<dbReference type="GO" id="GO:0061809">
    <property type="term" value="F:NAD+ nucleosidase activity, cyclic ADP-ribose generating"/>
    <property type="evidence" value="ECO:0007669"/>
    <property type="project" value="UniProtKB-EC"/>
</dbReference>
<feature type="domain" description="TIR" evidence="5">
    <location>
        <begin position="6"/>
        <end position="137"/>
    </location>
</feature>
<keyword evidence="7" id="KW-1185">Reference proteome</keyword>
<gene>
    <name evidence="6" type="ORF">NE237_031227</name>
</gene>
<dbReference type="Gene3D" id="3.40.50.10140">
    <property type="entry name" value="Toll/interleukin-1 receptor homology (TIR) domain"/>
    <property type="match status" value="3"/>
</dbReference>
<dbReference type="EMBL" id="JAMYWD010000001">
    <property type="protein sequence ID" value="KAJ4980390.1"/>
    <property type="molecule type" value="Genomic_DNA"/>
</dbReference>
<keyword evidence="3" id="KW-0520">NAD</keyword>
<dbReference type="OrthoDB" id="1081807at2759"/>
<dbReference type="PROSITE" id="PS50104">
    <property type="entry name" value="TIR"/>
    <property type="match status" value="3"/>
</dbReference>
<protein>
    <recommendedName>
        <fullName evidence="1">ADP-ribosyl cyclase/cyclic ADP-ribose hydrolase</fullName>
        <ecNumber evidence="1">3.2.2.6</ecNumber>
    </recommendedName>
</protein>
<evidence type="ECO:0000256" key="2">
    <source>
        <dbReference type="ARBA" id="ARBA00022801"/>
    </source>
</evidence>
<dbReference type="Pfam" id="PF01582">
    <property type="entry name" value="TIR"/>
    <property type="match status" value="3"/>
</dbReference>
<proteinExistence type="predicted"/>
<evidence type="ECO:0000256" key="1">
    <source>
        <dbReference type="ARBA" id="ARBA00011982"/>
    </source>
</evidence>
<feature type="domain" description="TIR" evidence="5">
    <location>
        <begin position="347"/>
        <end position="483"/>
    </location>
</feature>
<evidence type="ECO:0000256" key="3">
    <source>
        <dbReference type="ARBA" id="ARBA00023027"/>
    </source>
</evidence>
<evidence type="ECO:0000313" key="7">
    <source>
        <dbReference type="Proteomes" id="UP001141806"/>
    </source>
</evidence>
<feature type="domain" description="TIR" evidence="5">
    <location>
        <begin position="177"/>
        <end position="339"/>
    </location>
</feature>
<dbReference type="SMART" id="SM00255">
    <property type="entry name" value="TIR"/>
    <property type="match status" value="3"/>
</dbReference>
<dbReference type="InterPro" id="IPR035897">
    <property type="entry name" value="Toll_tir_struct_dom_sf"/>
</dbReference>
<dbReference type="EC" id="3.2.2.6" evidence="1"/>
<comment type="caution">
    <text evidence="6">The sequence shown here is derived from an EMBL/GenBank/DDBJ whole genome shotgun (WGS) entry which is preliminary data.</text>
</comment>
<dbReference type="AlphaFoldDB" id="A0A9Q0L174"/>
<organism evidence="6 7">
    <name type="scientific">Protea cynaroides</name>
    <dbReference type="NCBI Taxonomy" id="273540"/>
    <lineage>
        <taxon>Eukaryota</taxon>
        <taxon>Viridiplantae</taxon>
        <taxon>Streptophyta</taxon>
        <taxon>Embryophyta</taxon>
        <taxon>Tracheophyta</taxon>
        <taxon>Spermatophyta</taxon>
        <taxon>Magnoliopsida</taxon>
        <taxon>Proteales</taxon>
        <taxon>Proteaceae</taxon>
        <taxon>Protea</taxon>
    </lineage>
</organism>
<dbReference type="InterPro" id="IPR000157">
    <property type="entry name" value="TIR_dom"/>
</dbReference>
<comment type="catalytic activity">
    <reaction evidence="4">
        <text>NAD(+) + H2O = ADP-D-ribose + nicotinamide + H(+)</text>
        <dbReference type="Rhea" id="RHEA:16301"/>
        <dbReference type="ChEBI" id="CHEBI:15377"/>
        <dbReference type="ChEBI" id="CHEBI:15378"/>
        <dbReference type="ChEBI" id="CHEBI:17154"/>
        <dbReference type="ChEBI" id="CHEBI:57540"/>
        <dbReference type="ChEBI" id="CHEBI:57967"/>
        <dbReference type="EC" id="3.2.2.6"/>
    </reaction>
    <physiologicalReaction direction="left-to-right" evidence="4">
        <dbReference type="Rhea" id="RHEA:16302"/>
    </physiologicalReaction>
</comment>
<evidence type="ECO:0000259" key="5">
    <source>
        <dbReference type="PROSITE" id="PS50104"/>
    </source>
</evidence>
<dbReference type="Proteomes" id="UP001141806">
    <property type="component" value="Unassembled WGS sequence"/>
</dbReference>
<dbReference type="SUPFAM" id="SSF52200">
    <property type="entry name" value="Toll/Interleukin receptor TIR domain"/>
    <property type="match status" value="3"/>
</dbReference>
<accession>A0A9Q0L174</accession>
<evidence type="ECO:0000313" key="6">
    <source>
        <dbReference type="EMBL" id="KAJ4980390.1"/>
    </source>
</evidence>
<sequence>MAAHDGPYQVYISFAGDTRNNFTGFLQSALKREGFDVFEDKNLLVGEPILPSLFRIIRSSKLSILVISKGYVDSKWCLVEMIEIVERYQSKCQIVQPVFFDVDPRDVLHQTGIVAESLQKHKREFDEKTLKKWKNALTVVAGIRGYELSVNQDQAKVVDLVVQEALIESGRFRSLDSRGKVFISYRGKDTGKTFIGFLHSALEREGIDVYKDENLSIGEMIQPIISRIIQSTKISIPVISKGYADSQWCLVELAEMVECYEPKRQIILPVFFDVDPNETGIFDASFEKHKEHKIDEQTLKRWKNALTVVAHLPGYKLKDVEGDQAELVDLIVEKVLIESSSFRSNDGCAKVFTNYQREDTGNNFSGVLRSALGKRRIDAFINSENLGRGKLFPNHFGIIRSTIISISIISKRYADNKWCLIELAEMVERYEANCQIIVPVFLDVDPEDVKHQTGIFKASFEKHKNDEIDERTLKIWKHALTVVAGISGFQLKDVNGNQAKLVDLIVGSALIKSSSFVGKHGSKQQIPSPECNAGW</sequence>
<dbReference type="GO" id="GO:0007165">
    <property type="term" value="P:signal transduction"/>
    <property type="evidence" value="ECO:0007669"/>
    <property type="project" value="InterPro"/>
</dbReference>
<dbReference type="PANTHER" id="PTHR32009">
    <property type="entry name" value="TMV RESISTANCE PROTEIN N-LIKE"/>
    <property type="match status" value="1"/>
</dbReference>
<dbReference type="PANTHER" id="PTHR32009:SF39">
    <property type="entry name" value="TIR DOMAIN-CONTAINING PROTEIN"/>
    <property type="match status" value="1"/>
</dbReference>
<name>A0A9Q0L174_9MAGN</name>
<keyword evidence="2" id="KW-0378">Hydrolase</keyword>
<reference evidence="6" key="1">
    <citation type="journal article" date="2023" name="Plant J.">
        <title>The genome of the king protea, Protea cynaroides.</title>
        <authorList>
            <person name="Chang J."/>
            <person name="Duong T.A."/>
            <person name="Schoeman C."/>
            <person name="Ma X."/>
            <person name="Roodt D."/>
            <person name="Barker N."/>
            <person name="Li Z."/>
            <person name="Van de Peer Y."/>
            <person name="Mizrachi E."/>
        </authorList>
    </citation>
    <scope>NUCLEOTIDE SEQUENCE</scope>
    <source>
        <tissue evidence="6">Young leaves</tissue>
    </source>
</reference>
<evidence type="ECO:0000256" key="4">
    <source>
        <dbReference type="ARBA" id="ARBA00047304"/>
    </source>
</evidence>